<dbReference type="PROSITE" id="PS50902">
    <property type="entry name" value="FLAVODOXIN_LIKE"/>
    <property type="match status" value="1"/>
</dbReference>
<reference evidence="3" key="1">
    <citation type="submission" date="2020-10" db="EMBL/GenBank/DDBJ databases">
        <authorList>
            <person name="Gilroy R."/>
        </authorList>
    </citation>
    <scope>NUCLEOTIDE SEQUENCE</scope>
    <source>
        <strain evidence="3">CHK152-2994</strain>
    </source>
</reference>
<dbReference type="Pfam" id="PF19583">
    <property type="entry name" value="ODP"/>
    <property type="match status" value="1"/>
</dbReference>
<dbReference type="InterPro" id="IPR008254">
    <property type="entry name" value="Flavodoxin/NO_synth"/>
</dbReference>
<name>A0A9D1K3T6_9BACT</name>
<dbReference type="Gene3D" id="3.60.15.10">
    <property type="entry name" value="Ribonuclease Z/Hydroxyacylglutathione hydrolase-like"/>
    <property type="match status" value="1"/>
</dbReference>
<dbReference type="GO" id="GO:0010181">
    <property type="term" value="F:FMN binding"/>
    <property type="evidence" value="ECO:0007669"/>
    <property type="project" value="InterPro"/>
</dbReference>
<dbReference type="InterPro" id="IPR036866">
    <property type="entry name" value="RibonucZ/Hydroxyglut_hydro"/>
</dbReference>
<proteinExistence type="inferred from homology"/>
<dbReference type="Gene3D" id="3.40.50.360">
    <property type="match status" value="1"/>
</dbReference>
<dbReference type="InterPro" id="IPR045761">
    <property type="entry name" value="ODP_dom"/>
</dbReference>
<dbReference type="GO" id="GO:0009055">
    <property type="term" value="F:electron transfer activity"/>
    <property type="evidence" value="ECO:0007669"/>
    <property type="project" value="InterPro"/>
</dbReference>
<reference evidence="3" key="2">
    <citation type="journal article" date="2021" name="PeerJ">
        <title>Extensive microbial diversity within the chicken gut microbiome revealed by metagenomics and culture.</title>
        <authorList>
            <person name="Gilroy R."/>
            <person name="Ravi A."/>
            <person name="Getino M."/>
            <person name="Pursley I."/>
            <person name="Horton D.L."/>
            <person name="Alikhan N.F."/>
            <person name="Baker D."/>
            <person name="Gharbi K."/>
            <person name="Hall N."/>
            <person name="Watson M."/>
            <person name="Adriaenssens E.M."/>
            <person name="Foster-Nyarko E."/>
            <person name="Jarju S."/>
            <person name="Secka A."/>
            <person name="Antonio M."/>
            <person name="Oren A."/>
            <person name="Chaudhuri R.R."/>
            <person name="La Ragione R."/>
            <person name="Hildebrand F."/>
            <person name="Pallen M.J."/>
        </authorList>
    </citation>
    <scope>NUCLEOTIDE SEQUENCE</scope>
    <source>
        <strain evidence="3">CHK152-2994</strain>
    </source>
</reference>
<comment type="similarity">
    <text evidence="1">In the N-terminal section; belongs to the zinc metallo-hydrolase group 3 family.</text>
</comment>
<dbReference type="PANTHER" id="PTHR43717:SF1">
    <property type="entry name" value="ANAEROBIC NITRIC OXIDE REDUCTASE FLAVORUBREDOXIN"/>
    <property type="match status" value="1"/>
</dbReference>
<evidence type="ECO:0000256" key="1">
    <source>
        <dbReference type="ARBA" id="ARBA00007121"/>
    </source>
</evidence>
<dbReference type="InterPro" id="IPR029039">
    <property type="entry name" value="Flavoprotein-like_sf"/>
</dbReference>
<protein>
    <submittedName>
        <fullName evidence="3">FprA family A-type flavoprotein</fullName>
    </submittedName>
</protein>
<gene>
    <name evidence="3" type="ORF">IAD41_02115</name>
</gene>
<evidence type="ECO:0000259" key="2">
    <source>
        <dbReference type="PROSITE" id="PS50902"/>
    </source>
</evidence>
<dbReference type="InterPro" id="IPR016440">
    <property type="entry name" value="Rubredoxin-O_OxRdtase"/>
</dbReference>
<dbReference type="InterPro" id="IPR001279">
    <property type="entry name" value="Metallo-B-lactamas"/>
</dbReference>
<dbReference type="GO" id="GO:0046872">
    <property type="term" value="F:metal ion binding"/>
    <property type="evidence" value="ECO:0007669"/>
    <property type="project" value="InterPro"/>
</dbReference>
<dbReference type="EMBL" id="DVJO01000048">
    <property type="protein sequence ID" value="HIS82388.1"/>
    <property type="molecule type" value="Genomic_DNA"/>
</dbReference>
<dbReference type="PANTHER" id="PTHR43717">
    <property type="entry name" value="ANAEROBIC NITRIC OXIDE REDUCTASE FLAVORUBREDOXIN"/>
    <property type="match status" value="1"/>
</dbReference>
<evidence type="ECO:0000313" key="4">
    <source>
        <dbReference type="Proteomes" id="UP000824139"/>
    </source>
</evidence>
<feature type="domain" description="Flavodoxin-like" evidence="2">
    <location>
        <begin position="248"/>
        <end position="385"/>
    </location>
</feature>
<evidence type="ECO:0000313" key="3">
    <source>
        <dbReference type="EMBL" id="HIS82388.1"/>
    </source>
</evidence>
<comment type="caution">
    <text evidence="3">The sequence shown here is derived from an EMBL/GenBank/DDBJ whole genome shotgun (WGS) entry which is preliminary data.</text>
</comment>
<sequence length="394" mass="44465">MKFQEIKNNIFYCGLNDCDRRIFDELIPLEHGTSYNSYLVKGSEKTAIIDTMYPPKTKEYMKRLFDNQVGKVDYIIANHGEQDHSGSIPALLAKYPNAIVLTNPKVAENIKNMLFVPAERIREIADGEEVSLGDKTLKFIFAPGVHWPDTMFTYIKEDNVICTCDFLGAHYTFSDVFAVESKELEHSAKRYYAEIMMPFRMMCQRYTKMIKEMNVDMILPSHGPVYTNPNYILDLYTDWTSDTPKNLVVMPYVSMYESTKEMVEHLSEKLEAKGVKTFKFDIVDGDLGDLAMALVDAATIVLGTSMVLAGPHPMAVNIAYLASVLRPKAKFATIIGSYGWGGKLFDVIVNMLSPLKLDLIDPIQVKGKPTAETFLELDKMADAIVEKHKSIGIL</sequence>
<dbReference type="SMART" id="SM00849">
    <property type="entry name" value="Lactamase_B"/>
    <property type="match status" value="1"/>
</dbReference>
<dbReference type="SUPFAM" id="SSF52218">
    <property type="entry name" value="Flavoproteins"/>
    <property type="match status" value="1"/>
</dbReference>
<dbReference type="GO" id="GO:0016491">
    <property type="term" value="F:oxidoreductase activity"/>
    <property type="evidence" value="ECO:0007669"/>
    <property type="project" value="InterPro"/>
</dbReference>
<dbReference type="SUPFAM" id="SSF56281">
    <property type="entry name" value="Metallo-hydrolase/oxidoreductase"/>
    <property type="match status" value="1"/>
</dbReference>
<dbReference type="CDD" id="cd07709">
    <property type="entry name" value="flavodiiron_proteins_MBL-fold"/>
    <property type="match status" value="1"/>
</dbReference>
<dbReference type="PIRSF" id="PIRSF005243">
    <property type="entry name" value="ROO"/>
    <property type="match status" value="1"/>
</dbReference>
<organism evidence="3 4">
    <name type="scientific">Candidatus Scatenecus faecavium</name>
    <dbReference type="NCBI Taxonomy" id="2840915"/>
    <lineage>
        <taxon>Bacteria</taxon>
        <taxon>Candidatus Scatenecus</taxon>
    </lineage>
</organism>
<accession>A0A9D1K3T6</accession>
<dbReference type="Proteomes" id="UP000824139">
    <property type="component" value="Unassembled WGS sequence"/>
</dbReference>
<dbReference type="AlphaFoldDB" id="A0A9D1K3T6"/>